<dbReference type="Gene3D" id="3.40.50.720">
    <property type="entry name" value="NAD(P)-binding Rossmann-like Domain"/>
    <property type="match status" value="1"/>
</dbReference>
<dbReference type="Gene3D" id="3.90.25.10">
    <property type="entry name" value="UDP-galactose 4-epimerase, domain 1"/>
    <property type="match status" value="1"/>
</dbReference>
<evidence type="ECO:0000259" key="1">
    <source>
        <dbReference type="Pfam" id="PF13460"/>
    </source>
</evidence>
<organism evidence="2 3">
    <name type="scientific">Phyllosticta capitalensis</name>
    <dbReference type="NCBI Taxonomy" id="121624"/>
    <lineage>
        <taxon>Eukaryota</taxon>
        <taxon>Fungi</taxon>
        <taxon>Dikarya</taxon>
        <taxon>Ascomycota</taxon>
        <taxon>Pezizomycotina</taxon>
        <taxon>Dothideomycetes</taxon>
        <taxon>Dothideomycetes incertae sedis</taxon>
        <taxon>Botryosphaeriales</taxon>
        <taxon>Phyllostictaceae</taxon>
        <taxon>Phyllosticta</taxon>
    </lineage>
</organism>
<evidence type="ECO:0000313" key="3">
    <source>
        <dbReference type="Proteomes" id="UP001492380"/>
    </source>
</evidence>
<dbReference type="PANTHER" id="PTHR47129">
    <property type="entry name" value="QUINONE OXIDOREDUCTASE 2"/>
    <property type="match status" value="1"/>
</dbReference>
<proteinExistence type="predicted"/>
<dbReference type="SUPFAM" id="SSF51735">
    <property type="entry name" value="NAD(P)-binding Rossmann-fold domains"/>
    <property type="match status" value="1"/>
</dbReference>
<name>A0ABR1YJ84_9PEZI</name>
<keyword evidence="3" id="KW-1185">Reference proteome</keyword>
<dbReference type="InterPro" id="IPR016040">
    <property type="entry name" value="NAD(P)-bd_dom"/>
</dbReference>
<dbReference type="PANTHER" id="PTHR47129:SF1">
    <property type="entry name" value="NMRA-LIKE DOMAIN-CONTAINING PROTEIN"/>
    <property type="match status" value="1"/>
</dbReference>
<protein>
    <submittedName>
        <fullName evidence="2">NmrA-like family protein</fullName>
    </submittedName>
</protein>
<dbReference type="InterPro" id="IPR036291">
    <property type="entry name" value="NAD(P)-bd_dom_sf"/>
</dbReference>
<evidence type="ECO:0000313" key="2">
    <source>
        <dbReference type="EMBL" id="KAK8231878.1"/>
    </source>
</evidence>
<dbReference type="EMBL" id="JBBWRZ010000007">
    <property type="protein sequence ID" value="KAK8231878.1"/>
    <property type="molecule type" value="Genomic_DNA"/>
</dbReference>
<gene>
    <name evidence="2" type="ORF">HDK90DRAFT_467097</name>
</gene>
<dbReference type="InterPro" id="IPR052718">
    <property type="entry name" value="NmrA-type_oxidoreductase"/>
</dbReference>
<accession>A0ABR1YJ84</accession>
<reference evidence="2 3" key="1">
    <citation type="submission" date="2024-04" db="EMBL/GenBank/DDBJ databases">
        <title>Phyllosticta paracitricarpa is synonymous to the EU quarantine fungus P. citricarpa based on phylogenomic analyses.</title>
        <authorList>
            <consortium name="Lawrence Berkeley National Laboratory"/>
            <person name="Van Ingen-Buijs V.A."/>
            <person name="Van Westerhoven A.C."/>
            <person name="Haridas S."/>
            <person name="Skiadas P."/>
            <person name="Martin F."/>
            <person name="Groenewald J.Z."/>
            <person name="Crous P.W."/>
            <person name="Seidl M.F."/>
        </authorList>
    </citation>
    <scope>NUCLEOTIDE SEQUENCE [LARGE SCALE GENOMIC DNA]</scope>
    <source>
        <strain evidence="2 3">CBS 123374</strain>
    </source>
</reference>
<dbReference type="Proteomes" id="UP001492380">
    <property type="component" value="Unassembled WGS sequence"/>
</dbReference>
<sequence length="321" mass="35010">MSTHPSYLITGATGGLGREILSTLLGSSIPPSSITATSTRAGAGASMTALGVRFAVLDYDEPASLAAAFEGVDRLFFVSTNTFDNDRRARQHRNVVDAAERARVGWVVYSSLAIGGVGVDGAAEEADDVMLMGAHLETERLLKASKLNWTAVREGIYTEAFPVFLNWYPTNAAQTLLLPSDGAAAFALRSELGEANARLLMRGPGGFENKVVALTGPRAVRLSEIVDVVNETTGRQVRVEYVDDEQYVRRNVANDEGGKGESFFRNWVTLFRAFRDGKMAGVSLLMEELLERRPKDALEGVRGLLEENQDYTWHQNYAKKG</sequence>
<comment type="caution">
    <text evidence="2">The sequence shown here is derived from an EMBL/GenBank/DDBJ whole genome shotgun (WGS) entry which is preliminary data.</text>
</comment>
<dbReference type="Pfam" id="PF13460">
    <property type="entry name" value="NAD_binding_10"/>
    <property type="match status" value="1"/>
</dbReference>
<feature type="domain" description="NAD(P)-binding" evidence="1">
    <location>
        <begin position="11"/>
        <end position="159"/>
    </location>
</feature>